<protein>
    <submittedName>
        <fullName evidence="1">Uncharacterized protein</fullName>
    </submittedName>
</protein>
<dbReference type="Proteomes" id="UP000186601">
    <property type="component" value="Unassembled WGS sequence"/>
</dbReference>
<reference evidence="1 2" key="1">
    <citation type="submission" date="2018-02" db="EMBL/GenBank/DDBJ databases">
        <title>Genome sequence of the basidiomycete white-rot fungus Phlebia centrifuga.</title>
        <authorList>
            <person name="Granchi Z."/>
            <person name="Peng M."/>
            <person name="de Vries R.P."/>
            <person name="Hilden K."/>
            <person name="Makela M.R."/>
            <person name="Grigoriev I."/>
            <person name="Riley R."/>
        </authorList>
    </citation>
    <scope>NUCLEOTIDE SEQUENCE [LARGE SCALE GENOMIC DNA]</scope>
    <source>
        <strain evidence="1 2">FBCC195</strain>
    </source>
</reference>
<name>A0A2R6NWU5_9APHY</name>
<gene>
    <name evidence="1" type="ORF">PHLCEN_2v7363</name>
</gene>
<comment type="caution">
    <text evidence="1">The sequence shown here is derived from an EMBL/GenBank/DDBJ whole genome shotgun (WGS) entry which is preliminary data.</text>
</comment>
<dbReference type="EMBL" id="MLYV02000733">
    <property type="protein sequence ID" value="PSR78616.1"/>
    <property type="molecule type" value="Genomic_DNA"/>
</dbReference>
<evidence type="ECO:0000313" key="1">
    <source>
        <dbReference type="EMBL" id="PSR78616.1"/>
    </source>
</evidence>
<organism evidence="1 2">
    <name type="scientific">Hermanssonia centrifuga</name>
    <dbReference type="NCBI Taxonomy" id="98765"/>
    <lineage>
        <taxon>Eukaryota</taxon>
        <taxon>Fungi</taxon>
        <taxon>Dikarya</taxon>
        <taxon>Basidiomycota</taxon>
        <taxon>Agaricomycotina</taxon>
        <taxon>Agaricomycetes</taxon>
        <taxon>Polyporales</taxon>
        <taxon>Meruliaceae</taxon>
        <taxon>Hermanssonia</taxon>
    </lineage>
</organism>
<sequence length="54" mass="5690">MQTDEPAAAAEQQGGIVLDAAPAETLSYESLRQIGPPSCRSATGHSQCFYARHA</sequence>
<accession>A0A2R6NWU5</accession>
<evidence type="ECO:0000313" key="2">
    <source>
        <dbReference type="Proteomes" id="UP000186601"/>
    </source>
</evidence>
<proteinExistence type="predicted"/>
<dbReference type="AlphaFoldDB" id="A0A2R6NWU5"/>
<keyword evidence="2" id="KW-1185">Reference proteome</keyword>